<dbReference type="InterPro" id="IPR000537">
    <property type="entry name" value="UbiA_prenyltransferase"/>
</dbReference>
<proteinExistence type="inferred from homology"/>
<dbReference type="FunFam" id="1.20.120.1780:FF:000001">
    <property type="entry name" value="4-hydroxybenzoate octaprenyltransferase"/>
    <property type="match status" value="1"/>
</dbReference>
<feature type="transmembrane region" description="Helical" evidence="12">
    <location>
        <begin position="21"/>
        <end position="40"/>
    </location>
</feature>
<dbReference type="InterPro" id="IPR039653">
    <property type="entry name" value="Prenyltransferase"/>
</dbReference>
<evidence type="ECO:0000256" key="3">
    <source>
        <dbReference type="ARBA" id="ARBA00005985"/>
    </source>
</evidence>
<keyword evidence="11 12" id="KW-0472">Membrane</keyword>
<name>C6WYX4_METML</name>
<evidence type="ECO:0000256" key="10">
    <source>
        <dbReference type="ARBA" id="ARBA00022989"/>
    </source>
</evidence>
<keyword evidence="7 12" id="KW-0831">Ubiquinone biosynthesis</keyword>
<comment type="pathway">
    <text evidence="12">Cofactor biosynthesis; ubiquinone biosynthesis.</text>
</comment>
<evidence type="ECO:0000256" key="4">
    <source>
        <dbReference type="ARBA" id="ARBA00022475"/>
    </source>
</evidence>
<feature type="transmembrane region" description="Helical" evidence="12">
    <location>
        <begin position="46"/>
        <end position="70"/>
    </location>
</feature>
<dbReference type="UniPathway" id="UPA00232"/>
<dbReference type="HAMAP" id="MF_01635">
    <property type="entry name" value="UbiA"/>
    <property type="match status" value="1"/>
</dbReference>
<evidence type="ECO:0000256" key="6">
    <source>
        <dbReference type="ARBA" id="ARBA00022679"/>
    </source>
</evidence>
<dbReference type="InterPro" id="IPR030470">
    <property type="entry name" value="UbiA_prenylTrfase_CS"/>
</dbReference>
<feature type="transmembrane region" description="Helical" evidence="12">
    <location>
        <begin position="167"/>
        <end position="189"/>
    </location>
</feature>
<evidence type="ECO:0000256" key="1">
    <source>
        <dbReference type="ARBA" id="ARBA00001946"/>
    </source>
</evidence>
<keyword evidence="8 12" id="KW-0812">Transmembrane</keyword>
<keyword evidence="15" id="KW-1185">Reference proteome</keyword>
<feature type="transmembrane region" description="Helical" evidence="12">
    <location>
        <begin position="91"/>
        <end position="111"/>
    </location>
</feature>
<sequence>MKLQDLVKKINSYERLMRLDKPIGILLLLWPTLWALLIAAAGKPDWIMVLIFVTGTVLMRSAGCVMNDIADSQYDGMVERTQFRPLPNKEVTKKEAYLLALALSVIAFGLVCLLNTLTIQLSVLALFLAMTYPLTKRFFVMPQAYLGVAFGFGIPMAFAAVTDAVPAVAWLLLCANVFWAIAYDTEYAMVDREDDLKIGIKSSAITFGRFDVGAIMLCYGMTLLLLGVAGYLLELSCVYFFGLGLAAGVAVYHYYLIRGRVRAKCFQAFLGNNWFGFFVFAGLLAHYWV</sequence>
<evidence type="ECO:0000313" key="14">
    <source>
        <dbReference type="EMBL" id="ACT47099.1"/>
    </source>
</evidence>
<gene>
    <name evidence="12" type="primary">ubiA</name>
    <name evidence="14" type="ordered locus">Mmol_0189</name>
</gene>
<dbReference type="GO" id="GO:0005886">
    <property type="term" value="C:plasma membrane"/>
    <property type="evidence" value="ECO:0007669"/>
    <property type="project" value="UniProtKB-SubCell"/>
</dbReference>
<dbReference type="InterPro" id="IPR044878">
    <property type="entry name" value="UbiA_sf"/>
</dbReference>
<dbReference type="KEGG" id="mmb:Mmol_0189"/>
<dbReference type="PANTHER" id="PTHR11048:SF28">
    <property type="entry name" value="4-HYDROXYBENZOATE POLYPRENYLTRANSFERASE, MITOCHONDRIAL"/>
    <property type="match status" value="1"/>
</dbReference>
<evidence type="ECO:0000256" key="9">
    <source>
        <dbReference type="ARBA" id="ARBA00022842"/>
    </source>
</evidence>
<feature type="transmembrane region" description="Helical" evidence="12">
    <location>
        <begin position="210"/>
        <end position="232"/>
    </location>
</feature>
<dbReference type="OrthoDB" id="9782418at2"/>
<organism evidence="14 15">
    <name type="scientific">Methylotenera mobilis (strain JLW8 / ATCC BAA-1282 / DSM 17540)</name>
    <dbReference type="NCBI Taxonomy" id="583345"/>
    <lineage>
        <taxon>Bacteria</taxon>
        <taxon>Pseudomonadati</taxon>
        <taxon>Pseudomonadota</taxon>
        <taxon>Betaproteobacteria</taxon>
        <taxon>Nitrosomonadales</taxon>
        <taxon>Methylophilaceae</taxon>
        <taxon>Methylotenera</taxon>
    </lineage>
</organism>
<dbReference type="CDD" id="cd13959">
    <property type="entry name" value="PT_UbiA_COQ2"/>
    <property type="match status" value="1"/>
</dbReference>
<dbReference type="RefSeq" id="WP_012777556.1">
    <property type="nucleotide sequence ID" value="NC_012968.1"/>
</dbReference>
<reference evidence="14 15" key="2">
    <citation type="journal article" date="2011" name="J. Bacteriol.">
        <title>Genomes of three methylotrophs from a single niche uncover genetic and metabolic divergence of Methylophilaceae.</title>
        <authorList>
            <person name="Lapidus A."/>
            <person name="Clum A."/>
            <person name="Labutti K."/>
            <person name="Kaluzhnaya M.G."/>
            <person name="Lim S."/>
            <person name="Beck D.A."/>
            <person name="Glavina Del Rio T."/>
            <person name="Nolan M."/>
            <person name="Mavromatis K."/>
            <person name="Huntemann M."/>
            <person name="Lucas S."/>
            <person name="Lidstrom M.E."/>
            <person name="Ivanova N."/>
            <person name="Chistoserdova L."/>
        </authorList>
    </citation>
    <scope>NUCLEOTIDE SEQUENCE [LARGE SCALE GENOMIC DNA]</scope>
    <source>
        <strain evidence="15">JLW8 / ATCC BAA-1282 / DSM 17540</strain>
    </source>
</reference>
<keyword evidence="5 12" id="KW-0997">Cell inner membrane</keyword>
<dbReference type="Proteomes" id="UP000002742">
    <property type="component" value="Chromosome"/>
</dbReference>
<dbReference type="NCBIfam" id="TIGR01474">
    <property type="entry name" value="ubiA_proteo"/>
    <property type="match status" value="1"/>
</dbReference>
<feature type="transmembrane region" description="Helical" evidence="12">
    <location>
        <begin position="269"/>
        <end position="288"/>
    </location>
</feature>
<evidence type="ECO:0000256" key="2">
    <source>
        <dbReference type="ARBA" id="ARBA00004141"/>
    </source>
</evidence>
<evidence type="ECO:0000256" key="5">
    <source>
        <dbReference type="ARBA" id="ARBA00022519"/>
    </source>
</evidence>
<keyword evidence="6 12" id="KW-0808">Transferase</keyword>
<comment type="similarity">
    <text evidence="3 12">Belongs to the UbiA prenyltransferase family.</text>
</comment>
<dbReference type="GO" id="GO:0006744">
    <property type="term" value="P:ubiquinone biosynthetic process"/>
    <property type="evidence" value="ECO:0007669"/>
    <property type="project" value="UniProtKB-UniRule"/>
</dbReference>
<dbReference type="HOGENOM" id="CLU_034879_1_0_4"/>
<evidence type="ECO:0000256" key="12">
    <source>
        <dbReference type="HAMAP-Rule" id="MF_01635"/>
    </source>
</evidence>
<feature type="transmembrane region" description="Helical" evidence="12">
    <location>
        <begin position="144"/>
        <end position="161"/>
    </location>
</feature>
<dbReference type="EMBL" id="CP001672">
    <property type="protein sequence ID" value="ACT47099.1"/>
    <property type="molecule type" value="Genomic_DNA"/>
</dbReference>
<dbReference type="FunFam" id="1.10.357.140:FF:000002">
    <property type="entry name" value="4-hydroxybenzoate octaprenyltransferase"/>
    <property type="match status" value="1"/>
</dbReference>
<comment type="catalytic activity">
    <reaction evidence="12">
        <text>all-trans-octaprenyl diphosphate + 4-hydroxybenzoate = 4-hydroxy-3-(all-trans-octaprenyl)benzoate + diphosphate</text>
        <dbReference type="Rhea" id="RHEA:27782"/>
        <dbReference type="ChEBI" id="CHEBI:1617"/>
        <dbReference type="ChEBI" id="CHEBI:17879"/>
        <dbReference type="ChEBI" id="CHEBI:33019"/>
        <dbReference type="ChEBI" id="CHEBI:57711"/>
        <dbReference type="EC" id="2.5.1.39"/>
    </reaction>
</comment>
<accession>C6WYX4</accession>
<keyword evidence="10 12" id="KW-1133">Transmembrane helix</keyword>
<protein>
    <recommendedName>
        <fullName evidence="12 13">4-hydroxybenzoate octaprenyltransferase</fullName>
        <ecNumber evidence="12 13">2.5.1.39</ecNumber>
    </recommendedName>
    <alternativeName>
        <fullName evidence="12">4-HB polyprenyltransferase</fullName>
    </alternativeName>
</protein>
<feature type="transmembrane region" description="Helical" evidence="12">
    <location>
        <begin position="238"/>
        <end position="257"/>
    </location>
</feature>
<dbReference type="EC" id="2.5.1.39" evidence="12 13"/>
<dbReference type="STRING" id="583345.Mmol_0189"/>
<comment type="cofactor">
    <cofactor evidence="1 12">
        <name>Mg(2+)</name>
        <dbReference type="ChEBI" id="CHEBI:18420"/>
    </cofactor>
</comment>
<dbReference type="Gene3D" id="1.10.357.140">
    <property type="entry name" value="UbiA prenyltransferase"/>
    <property type="match status" value="1"/>
</dbReference>
<dbReference type="PROSITE" id="PS00943">
    <property type="entry name" value="UBIA"/>
    <property type="match status" value="1"/>
</dbReference>
<comment type="subcellular location">
    <subcellularLocation>
        <location evidence="12">Cell inner membrane</location>
        <topology evidence="12">Multi-pass membrane protein</topology>
    </subcellularLocation>
    <subcellularLocation>
        <location evidence="2">Membrane</location>
        <topology evidence="2">Multi-pass membrane protein</topology>
    </subcellularLocation>
</comment>
<evidence type="ECO:0000256" key="8">
    <source>
        <dbReference type="ARBA" id="ARBA00022692"/>
    </source>
</evidence>
<dbReference type="AlphaFoldDB" id="C6WYX4"/>
<evidence type="ECO:0000256" key="11">
    <source>
        <dbReference type="ARBA" id="ARBA00023136"/>
    </source>
</evidence>
<reference evidence="15" key="1">
    <citation type="submission" date="2009-07" db="EMBL/GenBank/DDBJ databases">
        <title>Complete sequence of Methylotenera mobilis JLW8.</title>
        <authorList>
            <consortium name="US DOE Joint Genome Institute"/>
            <person name="Lucas S."/>
            <person name="Copeland A."/>
            <person name="Lapidus A."/>
            <person name="Glavina del Rio T."/>
            <person name="Tice H."/>
            <person name="Bruce D."/>
            <person name="Goodwin L."/>
            <person name="Pitluck S."/>
            <person name="LaButti K.M."/>
            <person name="Clum A."/>
            <person name="Larimer F."/>
            <person name="Land M."/>
            <person name="Hauser L."/>
            <person name="Kyrpides N."/>
            <person name="Mikhailova N."/>
            <person name="Kayluzhnaya M."/>
            <person name="Chistoserdova L."/>
        </authorList>
    </citation>
    <scope>NUCLEOTIDE SEQUENCE [LARGE SCALE GENOMIC DNA]</scope>
    <source>
        <strain evidence="15">JLW8 / ATCC BAA-1282 / DSM 17540</strain>
    </source>
</reference>
<dbReference type="InterPro" id="IPR006370">
    <property type="entry name" value="HB_polyprenyltransferase-like"/>
</dbReference>
<evidence type="ECO:0000256" key="7">
    <source>
        <dbReference type="ARBA" id="ARBA00022688"/>
    </source>
</evidence>
<keyword evidence="9 12" id="KW-0460">Magnesium</keyword>
<dbReference type="Gene3D" id="1.20.120.1780">
    <property type="entry name" value="UbiA prenyltransferase"/>
    <property type="match status" value="1"/>
</dbReference>
<evidence type="ECO:0000313" key="15">
    <source>
        <dbReference type="Proteomes" id="UP000002742"/>
    </source>
</evidence>
<comment type="function">
    <text evidence="12">Catalyzes the prenylation of para-hydroxybenzoate (PHB) with an all-trans polyprenyl group. Mediates the second step in the final reaction sequence of ubiquinone-8 (UQ-8) biosynthesis, which is the condensation of the polyisoprenoid side chain with PHB, generating the first membrane-bound Q intermediate 3-octaprenyl-4-hydroxybenzoate.</text>
</comment>
<evidence type="ECO:0000256" key="13">
    <source>
        <dbReference type="NCBIfam" id="TIGR01474"/>
    </source>
</evidence>
<dbReference type="Pfam" id="PF01040">
    <property type="entry name" value="UbiA"/>
    <property type="match status" value="1"/>
</dbReference>
<dbReference type="eggNOG" id="COG0382">
    <property type="taxonomic scope" value="Bacteria"/>
</dbReference>
<dbReference type="PANTHER" id="PTHR11048">
    <property type="entry name" value="PRENYLTRANSFERASES"/>
    <property type="match status" value="1"/>
</dbReference>
<dbReference type="GO" id="GO:0008412">
    <property type="term" value="F:4-hydroxybenzoate polyprenyltransferase activity"/>
    <property type="evidence" value="ECO:0007669"/>
    <property type="project" value="UniProtKB-UniRule"/>
</dbReference>
<keyword evidence="4 12" id="KW-1003">Cell membrane</keyword>